<accession>A0ABR0QHN1</accession>
<name>A0ABR0QHN1_GOSAR</name>
<dbReference type="SUPFAM" id="SSF56219">
    <property type="entry name" value="DNase I-like"/>
    <property type="match status" value="1"/>
</dbReference>
<protein>
    <submittedName>
        <fullName evidence="1">Uncharacterized protein</fullName>
    </submittedName>
</protein>
<dbReference type="Proteomes" id="UP001358586">
    <property type="component" value="Chromosome 3"/>
</dbReference>
<dbReference type="InterPro" id="IPR036691">
    <property type="entry name" value="Endo/exonu/phosph_ase_sf"/>
</dbReference>
<reference evidence="1 2" key="1">
    <citation type="submission" date="2023-03" db="EMBL/GenBank/DDBJ databases">
        <title>WGS of Gossypium arboreum.</title>
        <authorList>
            <person name="Yu D."/>
        </authorList>
    </citation>
    <scope>NUCLEOTIDE SEQUENCE [LARGE SCALE GENOMIC DNA]</scope>
    <source>
        <tissue evidence="1">Leaf</tissue>
    </source>
</reference>
<proteinExistence type="predicted"/>
<organism evidence="1 2">
    <name type="scientific">Gossypium arboreum</name>
    <name type="common">Tree cotton</name>
    <name type="synonym">Gossypium nanking</name>
    <dbReference type="NCBI Taxonomy" id="29729"/>
    <lineage>
        <taxon>Eukaryota</taxon>
        <taxon>Viridiplantae</taxon>
        <taxon>Streptophyta</taxon>
        <taxon>Embryophyta</taxon>
        <taxon>Tracheophyta</taxon>
        <taxon>Spermatophyta</taxon>
        <taxon>Magnoliopsida</taxon>
        <taxon>eudicotyledons</taxon>
        <taxon>Gunneridae</taxon>
        <taxon>Pentapetalae</taxon>
        <taxon>rosids</taxon>
        <taxon>malvids</taxon>
        <taxon>Malvales</taxon>
        <taxon>Malvaceae</taxon>
        <taxon>Malvoideae</taxon>
        <taxon>Gossypium</taxon>
    </lineage>
</organism>
<sequence>MLWEEIIGLRSVFSKAWIVGGDSNVVKNRSERINCSGIEKGSKEFGEFIDKCKLVDLPLVGKKFTWIALNSKHSRLEIFLIKE</sequence>
<comment type="caution">
    <text evidence="1">The sequence shown here is derived from an EMBL/GenBank/DDBJ whole genome shotgun (WGS) entry which is preliminary data.</text>
</comment>
<keyword evidence="2" id="KW-1185">Reference proteome</keyword>
<evidence type="ECO:0000313" key="1">
    <source>
        <dbReference type="EMBL" id="KAK5838830.1"/>
    </source>
</evidence>
<dbReference type="EMBL" id="JARKNE010000003">
    <property type="protein sequence ID" value="KAK5838830.1"/>
    <property type="molecule type" value="Genomic_DNA"/>
</dbReference>
<dbReference type="Gene3D" id="3.60.10.10">
    <property type="entry name" value="Endonuclease/exonuclease/phosphatase"/>
    <property type="match status" value="1"/>
</dbReference>
<gene>
    <name evidence="1" type="ORF">PVK06_007570</name>
</gene>
<evidence type="ECO:0000313" key="2">
    <source>
        <dbReference type="Proteomes" id="UP001358586"/>
    </source>
</evidence>